<evidence type="ECO:0000259" key="2">
    <source>
        <dbReference type="Pfam" id="PF10128"/>
    </source>
</evidence>
<dbReference type="RefSeq" id="WP_241445129.1">
    <property type="nucleotide sequence ID" value="NZ_BSUJ01000001.1"/>
</dbReference>
<dbReference type="EMBL" id="BSUJ01000001">
    <property type="protein sequence ID" value="GMA19535.1"/>
    <property type="molecule type" value="Genomic_DNA"/>
</dbReference>
<evidence type="ECO:0000259" key="3">
    <source>
        <dbReference type="Pfam" id="PF20171"/>
    </source>
</evidence>
<evidence type="ECO:0000256" key="1">
    <source>
        <dbReference type="SAM" id="MobiDB-lite"/>
    </source>
</evidence>
<dbReference type="InterPro" id="IPR046801">
    <property type="entry name" value="OpcA_G6PD_N"/>
</dbReference>
<evidence type="ECO:0000313" key="4">
    <source>
        <dbReference type="EMBL" id="GMA19535.1"/>
    </source>
</evidence>
<dbReference type="Pfam" id="PF10128">
    <property type="entry name" value="OpcA_G6PD_assem"/>
    <property type="match status" value="1"/>
</dbReference>
<gene>
    <name evidence="4" type="ORF">GCM10025862_15560</name>
</gene>
<comment type="caution">
    <text evidence="4">The sequence shown here is derived from an EMBL/GenBank/DDBJ whole genome shotgun (WGS) entry which is preliminary data.</text>
</comment>
<feature type="compositionally biased region" description="Low complexity" evidence="1">
    <location>
        <begin position="394"/>
        <end position="424"/>
    </location>
</feature>
<feature type="domain" description="Glucose-6-phosphate dehydrogenase assembly protein OpcA N-terminal" evidence="2">
    <location>
        <begin position="51"/>
        <end position="160"/>
    </location>
</feature>
<sequence>MIVDLPKTSVSTVGRRLIQLRNDSGAMALSRVLTLVIVVNDKDAEEAIASANDASRMHPCRIIVVVPVNGRGASRLDAQIRVGGDAGASEVVVLRVYGELTHHGVALVLPLLLADSPIVGWWPGEAPADLGADPIGALCQRRINDSAAAANPFRELQRRAKNYRPGDTDLAWSRITRWRAVLASALDQPPYDKVTGGVVVGGVDSSATDLMAAWLTQALKVPFTRARTPAGTGLISVRLERASGTLDLVRPDGLLATLTHPLMPVRRVPLARRSDAECLADELSRLDNDDVYESTLTKGLAKVSSRRSATASTLVREGKAPSVEEARALSRKVARESRLTGADMVTVEDVDVVPSASAPAEDSIATRAVAQKAVARKVTGDGGSDQARRAVDTAQAAGEAAGAGAEQHTATGAVASTSAPATRSTAKKTTARKATTKQATATKAPATKATAKKAAATTSKATTAKKTTAKKTTAKKG</sequence>
<keyword evidence="5" id="KW-1185">Reference proteome</keyword>
<feature type="compositionally biased region" description="Basic residues" evidence="1">
    <location>
        <begin position="467"/>
        <end position="477"/>
    </location>
</feature>
<protein>
    <recommendedName>
        <fullName evidence="6">Glucose-6-phosphate dehydrogenase assembly protein OpcA</fullName>
    </recommendedName>
</protein>
<name>A0ABQ6HN30_9MICO</name>
<reference evidence="5" key="1">
    <citation type="journal article" date="2019" name="Int. J. Syst. Evol. Microbiol.">
        <title>The Global Catalogue of Microorganisms (GCM) 10K type strain sequencing project: providing services to taxonomists for standard genome sequencing and annotation.</title>
        <authorList>
            <consortium name="The Broad Institute Genomics Platform"/>
            <consortium name="The Broad Institute Genome Sequencing Center for Infectious Disease"/>
            <person name="Wu L."/>
            <person name="Ma J."/>
        </authorList>
    </citation>
    <scope>NUCLEOTIDE SEQUENCE [LARGE SCALE GENOMIC DNA]</scope>
    <source>
        <strain evidence="5">NBRC 105830</strain>
    </source>
</reference>
<feature type="compositionally biased region" description="Basic residues" evidence="1">
    <location>
        <begin position="425"/>
        <end position="435"/>
    </location>
</feature>
<dbReference type="PANTHER" id="PTHR38658:SF1">
    <property type="entry name" value="OXPP CYCLE PROTEIN OPCA-RELATED"/>
    <property type="match status" value="1"/>
</dbReference>
<accession>A0ABQ6HN30</accession>
<proteinExistence type="predicted"/>
<dbReference type="Proteomes" id="UP001157109">
    <property type="component" value="Unassembled WGS sequence"/>
</dbReference>
<dbReference type="Pfam" id="PF20171">
    <property type="entry name" value="OpcA_G6PD_C"/>
    <property type="match status" value="1"/>
</dbReference>
<organism evidence="4 5">
    <name type="scientific">Arsenicicoccus piscis</name>
    <dbReference type="NCBI Taxonomy" id="673954"/>
    <lineage>
        <taxon>Bacteria</taxon>
        <taxon>Bacillati</taxon>
        <taxon>Actinomycetota</taxon>
        <taxon>Actinomycetes</taxon>
        <taxon>Micrococcales</taxon>
        <taxon>Intrasporangiaceae</taxon>
        <taxon>Arsenicicoccus</taxon>
    </lineage>
</organism>
<feature type="compositionally biased region" description="Low complexity" evidence="1">
    <location>
        <begin position="436"/>
        <end position="466"/>
    </location>
</feature>
<evidence type="ECO:0008006" key="6">
    <source>
        <dbReference type="Google" id="ProtNLM"/>
    </source>
</evidence>
<dbReference type="InterPro" id="IPR046802">
    <property type="entry name" value="OpcA_G6PD_C"/>
</dbReference>
<dbReference type="InterPro" id="IPR004555">
    <property type="entry name" value="G6PDH_assembly_OpcA"/>
</dbReference>
<evidence type="ECO:0000313" key="5">
    <source>
        <dbReference type="Proteomes" id="UP001157109"/>
    </source>
</evidence>
<feature type="domain" description="Glucose-6-phosphate dehydrogenase assembly protein OpcA C-terminal" evidence="3">
    <location>
        <begin position="165"/>
        <end position="296"/>
    </location>
</feature>
<dbReference type="PANTHER" id="PTHR38658">
    <property type="entry name" value="OXPP CYCLE PROTEIN OPCA-RELATED"/>
    <property type="match status" value="1"/>
</dbReference>
<feature type="region of interest" description="Disordered" evidence="1">
    <location>
        <begin position="376"/>
        <end position="477"/>
    </location>
</feature>